<sequence>PCLRPDFTSRVTAFPDFSTSRGSPAPVSDDFSLAAPDSLNGSGGGTPRSSAVVSSLCDSSLVSHASEAQAREQAFRTEFNLIYTCSPLNANLPTGP</sequence>
<evidence type="ECO:0000256" key="1">
    <source>
        <dbReference type="SAM" id="MobiDB-lite"/>
    </source>
</evidence>
<gene>
    <name evidence="2" type="ORF">M9458_013507</name>
</gene>
<keyword evidence="3" id="KW-1185">Reference proteome</keyword>
<evidence type="ECO:0000313" key="3">
    <source>
        <dbReference type="Proteomes" id="UP001529510"/>
    </source>
</evidence>
<accession>A0ABD0QX95</accession>
<evidence type="ECO:0000313" key="2">
    <source>
        <dbReference type="EMBL" id="KAL0190809.1"/>
    </source>
</evidence>
<protein>
    <submittedName>
        <fullName evidence="2">Uncharacterized protein</fullName>
    </submittedName>
</protein>
<feature type="non-terminal residue" evidence="2">
    <location>
        <position position="1"/>
    </location>
</feature>
<name>A0ABD0QX95_CIRMR</name>
<dbReference type="EMBL" id="JAMKFB020000006">
    <property type="protein sequence ID" value="KAL0190809.1"/>
    <property type="molecule type" value="Genomic_DNA"/>
</dbReference>
<dbReference type="Proteomes" id="UP001529510">
    <property type="component" value="Unassembled WGS sequence"/>
</dbReference>
<comment type="caution">
    <text evidence="2">The sequence shown here is derived from an EMBL/GenBank/DDBJ whole genome shotgun (WGS) entry which is preliminary data.</text>
</comment>
<feature type="region of interest" description="Disordered" evidence="1">
    <location>
        <begin position="14"/>
        <end position="49"/>
    </location>
</feature>
<reference evidence="2 3" key="1">
    <citation type="submission" date="2024-05" db="EMBL/GenBank/DDBJ databases">
        <title>Genome sequencing and assembly of Indian major carp, Cirrhinus mrigala (Hamilton, 1822).</title>
        <authorList>
            <person name="Mohindra V."/>
            <person name="Chowdhury L.M."/>
            <person name="Lal K."/>
            <person name="Jena J.K."/>
        </authorList>
    </citation>
    <scope>NUCLEOTIDE SEQUENCE [LARGE SCALE GENOMIC DNA]</scope>
    <source>
        <strain evidence="2">CM1030</strain>
        <tissue evidence="2">Blood</tissue>
    </source>
</reference>
<dbReference type="AlphaFoldDB" id="A0ABD0QX95"/>
<organism evidence="2 3">
    <name type="scientific">Cirrhinus mrigala</name>
    <name type="common">Mrigala</name>
    <dbReference type="NCBI Taxonomy" id="683832"/>
    <lineage>
        <taxon>Eukaryota</taxon>
        <taxon>Metazoa</taxon>
        <taxon>Chordata</taxon>
        <taxon>Craniata</taxon>
        <taxon>Vertebrata</taxon>
        <taxon>Euteleostomi</taxon>
        <taxon>Actinopterygii</taxon>
        <taxon>Neopterygii</taxon>
        <taxon>Teleostei</taxon>
        <taxon>Ostariophysi</taxon>
        <taxon>Cypriniformes</taxon>
        <taxon>Cyprinidae</taxon>
        <taxon>Labeoninae</taxon>
        <taxon>Labeonini</taxon>
        <taxon>Cirrhinus</taxon>
    </lineage>
</organism>
<proteinExistence type="predicted"/>
<feature type="non-terminal residue" evidence="2">
    <location>
        <position position="96"/>
    </location>
</feature>